<accession>A0A1F6CWL1</accession>
<sequence length="1019" mass="112930">MANLAHWDEGGRPYGSSIAYANYPSRINDGIKDFSGNTNNDTAWSSASEKLPQWAAVVFRRPASVNRIAVYWGRVGDWATSRRFRVECWTQKGWKRVAALQRSEPERMTEAAFDPVTCEAVRLHQGVGNGPEATPDRMCVAELEAHGAFIHGPEVDHLRIRDALREEWEGNYREMRRPITREVLARIDRKARPKSLTGPIGRAEMEKARRNITSTQWAKSLSEKIIADANWWMEKDDGFIYDMIPPENPRAISPSYERGCPIHGGGRRCMRTNTALPYRWQCAEGGEWWYNGAKVRNPATGQLVEVRDDGDGWTSPPGFANPGTTYHFQSAWRYYVLSKLFFHPYEQTIPSDDAYTGGTAITQLAHAYAITGDERYAHKAGVMLNRLAEVYRFYNGTVDEQRPLTRGYLVQVSWEEWPIHDCLAAYDLIAEVMLRDRTLLDFFRSKGDCDYNGDGKVNFEDLRHNIHHNLFGYMCEWLHRAMSIQTGDYIVREGLVLAAVGAMLDNRELVEEAIDGPFGLATNLTNNTFRDGKWWYDSPGYSVGCITGMSLERMFSARQLNLLNDRRLRTREAVEFARNVDCDGRLPGIGDTGGGDSRIKVLNPFVPCRHEEFAHLHTGDRAYLARHLALSGGDVDRIRDRYADWMLLFHGEAGRDLTGATGGVALTPQAGGTVAGPDVAFGDAPGWGYIKDVSRAACEGTWSATWRIGNEDRTGIRLTMLGDRGREIITGRGEGYGFFGKSPLDAYVLARSPAKGETTVYVAVLEPFQGHPFIRSVEPLTVSGGVGAKVCVDGRTDYLFRKTEEVLACASEIDGRRVEFDAAFARITLHDSGKRELHLIQGSYLKFGEEVLQGPAIPRGRVEAVHLTDDSLTVSLSSGEGLAEGDLIVFRNPACICNSSAGVKTVERLDANRLKVGLSLSLNLSEGVVQSVEGDAFTSDTCMTKLKVCPGLFDGKAVYVNGVRRGVLKTATEGRFAFADPSAGAGLKAGDRFLVCDLDVGDEVEGMRSADLTLPQVCG</sequence>
<dbReference type="Gene3D" id="2.60.120.260">
    <property type="entry name" value="Galactose-binding domain-like"/>
    <property type="match status" value="1"/>
</dbReference>
<dbReference type="Proteomes" id="UP000178606">
    <property type="component" value="Unassembled WGS sequence"/>
</dbReference>
<comment type="caution">
    <text evidence="1">The sequence shown here is derived from an EMBL/GenBank/DDBJ whole genome shotgun (WGS) entry which is preliminary data.</text>
</comment>
<organism evidence="1 2">
    <name type="scientific">Handelsmanbacteria sp. (strain RIFCSPLOWO2_12_FULL_64_10)</name>
    <dbReference type="NCBI Taxonomy" id="1817868"/>
    <lineage>
        <taxon>Bacteria</taxon>
        <taxon>Candidatus Handelsmaniibacteriota</taxon>
    </lineage>
</organism>
<dbReference type="InterPro" id="IPR008979">
    <property type="entry name" value="Galactose-bd-like_sf"/>
</dbReference>
<name>A0A1F6CWL1_HANXR</name>
<protein>
    <submittedName>
        <fullName evidence="1">Uncharacterized protein</fullName>
    </submittedName>
</protein>
<evidence type="ECO:0000313" key="1">
    <source>
        <dbReference type="EMBL" id="OGG53441.1"/>
    </source>
</evidence>
<dbReference type="SUPFAM" id="SSF48230">
    <property type="entry name" value="Chondroitin AC/alginate lyase"/>
    <property type="match status" value="1"/>
</dbReference>
<dbReference type="SUPFAM" id="SSF49785">
    <property type="entry name" value="Galactose-binding domain-like"/>
    <property type="match status" value="1"/>
</dbReference>
<reference evidence="1 2" key="1">
    <citation type="journal article" date="2016" name="Nat. Commun.">
        <title>Thousands of microbial genomes shed light on interconnected biogeochemical processes in an aquifer system.</title>
        <authorList>
            <person name="Anantharaman K."/>
            <person name="Brown C.T."/>
            <person name="Hug L.A."/>
            <person name="Sharon I."/>
            <person name="Castelle C.J."/>
            <person name="Probst A.J."/>
            <person name="Thomas B.C."/>
            <person name="Singh A."/>
            <person name="Wilkins M.J."/>
            <person name="Karaoz U."/>
            <person name="Brodie E.L."/>
            <person name="Williams K.H."/>
            <person name="Hubbard S.S."/>
            <person name="Banfield J.F."/>
        </authorList>
    </citation>
    <scope>NUCLEOTIDE SEQUENCE [LARGE SCALE GENOMIC DNA]</scope>
    <source>
        <strain evidence="2">RIFCSPLOWO2_12_FULL_64_10</strain>
    </source>
</reference>
<dbReference type="Pfam" id="PF22633">
    <property type="entry name" value="F5_F8_type_C_2"/>
    <property type="match status" value="1"/>
</dbReference>
<dbReference type="Gene3D" id="2.70.98.70">
    <property type="match status" value="1"/>
</dbReference>
<proteinExistence type="predicted"/>
<dbReference type="PROSITE" id="PS00018">
    <property type="entry name" value="EF_HAND_1"/>
    <property type="match status" value="1"/>
</dbReference>
<dbReference type="EMBL" id="MFKF01000121">
    <property type="protein sequence ID" value="OGG53441.1"/>
    <property type="molecule type" value="Genomic_DNA"/>
</dbReference>
<dbReference type="AlphaFoldDB" id="A0A1F6CWL1"/>
<gene>
    <name evidence="1" type="ORF">A3F84_12710</name>
</gene>
<dbReference type="InterPro" id="IPR008929">
    <property type="entry name" value="Chondroitin_lyas"/>
</dbReference>
<dbReference type="Gene3D" id="1.50.10.100">
    <property type="entry name" value="Chondroitin AC/alginate lyase"/>
    <property type="match status" value="1"/>
</dbReference>
<dbReference type="InterPro" id="IPR018247">
    <property type="entry name" value="EF_Hand_1_Ca_BS"/>
</dbReference>
<evidence type="ECO:0000313" key="2">
    <source>
        <dbReference type="Proteomes" id="UP000178606"/>
    </source>
</evidence>